<evidence type="ECO:0000313" key="1">
    <source>
        <dbReference type="EMBL" id="TCG10922.1"/>
    </source>
</evidence>
<feature type="non-terminal residue" evidence="1">
    <location>
        <position position="1"/>
    </location>
</feature>
<comment type="caution">
    <text evidence="1">The sequence shown here is derived from an EMBL/GenBank/DDBJ whole genome shotgun (WGS) entry which is preliminary data.</text>
</comment>
<protein>
    <submittedName>
        <fullName evidence="1">Glycolate utilization protein</fullName>
    </submittedName>
</protein>
<dbReference type="AlphaFoldDB" id="A0A4R0XN73"/>
<evidence type="ECO:0000313" key="2">
    <source>
        <dbReference type="Proteomes" id="UP000291072"/>
    </source>
</evidence>
<reference evidence="1 2" key="1">
    <citation type="submission" date="2018-02" db="EMBL/GenBank/DDBJ databases">
        <title>Mycoplasma marinum and Mycoplasma todarodis sp. nov., moderately halophilic and psychrotolerant mycoplasmas isolated from cephalopods.</title>
        <authorList>
            <person name="Viver T."/>
        </authorList>
    </citation>
    <scope>NUCLEOTIDE SEQUENCE [LARGE SCALE GENOMIC DNA]</scope>
    <source>
        <strain evidence="1 2">5H</strain>
    </source>
</reference>
<dbReference type="Pfam" id="PF03928">
    <property type="entry name" value="HbpS-like"/>
    <property type="match status" value="1"/>
</dbReference>
<gene>
    <name evidence="1" type="ORF">C4B25_02660</name>
</gene>
<dbReference type="InterPro" id="IPR038084">
    <property type="entry name" value="PduO/GlcC-like_sf"/>
</dbReference>
<organism evidence="1 2">
    <name type="scientific">Mycoplasma todarodis</name>
    <dbReference type="NCBI Taxonomy" id="1937191"/>
    <lineage>
        <taxon>Bacteria</taxon>
        <taxon>Bacillati</taxon>
        <taxon>Mycoplasmatota</taxon>
        <taxon>Mollicutes</taxon>
        <taxon>Mycoplasmataceae</taxon>
        <taxon>Mycoplasma</taxon>
    </lineage>
</organism>
<dbReference type="SUPFAM" id="SSF143744">
    <property type="entry name" value="GlcG-like"/>
    <property type="match status" value="1"/>
</dbReference>
<sequence length="30" mass="2912">NGNVIGAIGVSGSTVENDHAVAQAGADLFK</sequence>
<name>A0A4R0XN73_9MOLU</name>
<dbReference type="InterPro" id="IPR005624">
    <property type="entry name" value="PduO/GlcC-like"/>
</dbReference>
<dbReference type="Proteomes" id="UP000291072">
    <property type="component" value="Unassembled WGS sequence"/>
</dbReference>
<accession>A0A4R0XN73</accession>
<dbReference type="Gene3D" id="3.30.450.150">
    <property type="entry name" value="Haem-degrading domain"/>
    <property type="match status" value="1"/>
</dbReference>
<proteinExistence type="predicted"/>
<keyword evidence="2" id="KW-1185">Reference proteome</keyword>
<dbReference type="EMBL" id="PSZP01000018">
    <property type="protein sequence ID" value="TCG10922.1"/>
    <property type="molecule type" value="Genomic_DNA"/>
</dbReference>